<evidence type="ECO:0000313" key="5">
    <source>
        <dbReference type="EMBL" id="MBM3318777.1"/>
    </source>
</evidence>
<dbReference type="Proteomes" id="UP000748308">
    <property type="component" value="Unassembled WGS sequence"/>
</dbReference>
<dbReference type="InterPro" id="IPR041698">
    <property type="entry name" value="Methyltransf_25"/>
</dbReference>
<feature type="domain" description="Methyltransferase" evidence="4">
    <location>
        <begin position="55"/>
        <end position="148"/>
    </location>
</feature>
<evidence type="ECO:0000259" key="4">
    <source>
        <dbReference type="Pfam" id="PF13649"/>
    </source>
</evidence>
<dbReference type="PANTHER" id="PTHR43464:SF19">
    <property type="entry name" value="UBIQUINONE BIOSYNTHESIS O-METHYLTRANSFERASE, MITOCHONDRIAL"/>
    <property type="match status" value="1"/>
</dbReference>
<evidence type="ECO:0000256" key="1">
    <source>
        <dbReference type="ARBA" id="ARBA00022603"/>
    </source>
</evidence>
<proteinExistence type="predicted"/>
<evidence type="ECO:0000313" key="6">
    <source>
        <dbReference type="Proteomes" id="UP000748308"/>
    </source>
</evidence>
<keyword evidence="2" id="KW-0808">Transferase</keyword>
<keyword evidence="3" id="KW-0949">S-adenosyl-L-methionine</keyword>
<keyword evidence="1 5" id="KW-0489">Methyltransferase</keyword>
<reference evidence="5" key="1">
    <citation type="submission" date="2019-03" db="EMBL/GenBank/DDBJ databases">
        <title>Lake Tanganyika Metagenome-Assembled Genomes (MAGs).</title>
        <authorList>
            <person name="Tran P."/>
        </authorList>
    </citation>
    <scope>NUCLEOTIDE SEQUENCE</scope>
    <source>
        <strain evidence="5">M_DeepCast_400m_m2_100</strain>
    </source>
</reference>
<sequence>MAERYYTEKLAAERLMRCYAVAPPAARAYLQGEIDFLLAELSAVELAPDASRCRVLELGCGFGRVLRPLLERAGRVWGIDTSLASLAMAREFVAGGGRLHLAAMDAARLAFADSRFDAVLCIQNGISAFAGDPLALMREALRATRPGGRIFFSSYAERFWPERLRWFEAQAAAGLWARSIAPGREAA</sequence>
<dbReference type="GO" id="GO:0032259">
    <property type="term" value="P:methylation"/>
    <property type="evidence" value="ECO:0007669"/>
    <property type="project" value="UniProtKB-KW"/>
</dbReference>
<evidence type="ECO:0000256" key="3">
    <source>
        <dbReference type="ARBA" id="ARBA00022691"/>
    </source>
</evidence>
<evidence type="ECO:0000256" key="2">
    <source>
        <dbReference type="ARBA" id="ARBA00022679"/>
    </source>
</evidence>
<dbReference type="InterPro" id="IPR029063">
    <property type="entry name" value="SAM-dependent_MTases_sf"/>
</dbReference>
<dbReference type="GO" id="GO:0008168">
    <property type="term" value="F:methyltransferase activity"/>
    <property type="evidence" value="ECO:0007669"/>
    <property type="project" value="UniProtKB-KW"/>
</dbReference>
<dbReference type="EMBL" id="VGIY01000482">
    <property type="protein sequence ID" value="MBM3318777.1"/>
    <property type="molecule type" value="Genomic_DNA"/>
</dbReference>
<dbReference type="Gene3D" id="3.40.50.150">
    <property type="entry name" value="Vaccinia Virus protein VP39"/>
    <property type="match status" value="1"/>
</dbReference>
<dbReference type="CDD" id="cd02440">
    <property type="entry name" value="AdoMet_MTases"/>
    <property type="match status" value="1"/>
</dbReference>
<accession>A0A937XEG7</accession>
<name>A0A937XEG7_UNCEI</name>
<organism evidence="5 6">
    <name type="scientific">Eiseniibacteriota bacterium</name>
    <dbReference type="NCBI Taxonomy" id="2212470"/>
    <lineage>
        <taxon>Bacteria</taxon>
        <taxon>Candidatus Eiseniibacteriota</taxon>
    </lineage>
</organism>
<gene>
    <name evidence="5" type="ORF">FJY75_13085</name>
</gene>
<dbReference type="AlphaFoldDB" id="A0A937XEG7"/>
<protein>
    <submittedName>
        <fullName evidence="5">Class I SAM-dependent methyltransferase</fullName>
    </submittedName>
</protein>
<dbReference type="PANTHER" id="PTHR43464">
    <property type="entry name" value="METHYLTRANSFERASE"/>
    <property type="match status" value="1"/>
</dbReference>
<dbReference type="SUPFAM" id="SSF53335">
    <property type="entry name" value="S-adenosyl-L-methionine-dependent methyltransferases"/>
    <property type="match status" value="1"/>
</dbReference>
<comment type="caution">
    <text evidence="5">The sequence shown here is derived from an EMBL/GenBank/DDBJ whole genome shotgun (WGS) entry which is preliminary data.</text>
</comment>
<dbReference type="Pfam" id="PF13649">
    <property type="entry name" value="Methyltransf_25"/>
    <property type="match status" value="1"/>
</dbReference>